<dbReference type="InterPro" id="IPR008949">
    <property type="entry name" value="Isoprenoid_synthase_dom_sf"/>
</dbReference>
<dbReference type="Gene3D" id="1.50.10.130">
    <property type="entry name" value="Terpene synthase, N-terminal domain"/>
    <property type="match status" value="2"/>
</dbReference>
<evidence type="ECO:0000256" key="2">
    <source>
        <dbReference type="ARBA" id="ARBA00001946"/>
    </source>
</evidence>
<feature type="domain" description="Terpene synthase N-terminal" evidence="6">
    <location>
        <begin position="60"/>
        <end position="132"/>
    </location>
</feature>
<dbReference type="SFLD" id="SFLDS00005">
    <property type="entry name" value="Isoprenoid_Synthase_Type_I"/>
    <property type="match status" value="1"/>
</dbReference>
<sequence>MSLPLSFSPFAFSPAYLPPKHAPSLHLACTKYIVVSTQAQDLNADSVVTRRSANYQPSCWDYDFMISRKTTDYTGETHGKRVELLKESVRGLLNKSKETVSQFTLIDDIQRLGLGYHFEKEIKKELNYLSINKTDWRFMMFYLADVFKRFEDEMSGFKAGLCEDAKDNTSNSYLADKINQSMEVPLHWMLPRLDTRRYIDEYEKEASVSHDLLELAKLDYNMVQTIHQKEVGKLASWWVDLGLHKLSFVRDRLVEHYFWSLGMVSEPHFDSVREAVTKVTSFVSTIDDIYDIYGSLEELELFTDAVVSWDINAMEQLPEYMKMCFLALYNTNNEISYEILKQQSFDITPYQKKAWADICTAFLVEAKWYYEGYTPTLDEFLNNSVISIGAPTMLLTAYLLSTRRITREALECIENYPSLIRCSAMLVRLSNDLGTSRDELERGDVSKSIQCYMKEKGVSEEVAREHIQYLIGETWKKMNKELIGHHLLPQAFVNATINLARIALCLYQYGDGYGVNANRETKAHLKTLLVDPVPMKLILPSYGSSRR</sequence>
<feature type="domain" description="Terpene synthase metal-binding" evidence="7">
    <location>
        <begin position="240"/>
        <end position="477"/>
    </location>
</feature>
<dbReference type="PANTHER" id="PTHR31225">
    <property type="entry name" value="OS04G0344100 PROTEIN-RELATED"/>
    <property type="match status" value="1"/>
</dbReference>
<dbReference type="Gene3D" id="1.10.600.10">
    <property type="entry name" value="Farnesyl Diphosphate Synthase"/>
    <property type="match status" value="1"/>
</dbReference>
<dbReference type="SFLD" id="SFLDG01019">
    <property type="entry name" value="Terpene_Cyclase_Like_1_C_Termi"/>
    <property type="match status" value="1"/>
</dbReference>
<proteinExistence type="predicted"/>
<keyword evidence="5" id="KW-0456">Lyase</keyword>
<dbReference type="GO" id="GO:0016102">
    <property type="term" value="P:diterpenoid biosynthetic process"/>
    <property type="evidence" value="ECO:0007669"/>
    <property type="project" value="InterPro"/>
</dbReference>
<evidence type="ECO:0000259" key="7">
    <source>
        <dbReference type="Pfam" id="PF03936"/>
    </source>
</evidence>
<evidence type="ECO:0000256" key="3">
    <source>
        <dbReference type="ARBA" id="ARBA00022723"/>
    </source>
</evidence>
<accession>A0A7J7M7B7</accession>
<dbReference type="InterPro" id="IPR008930">
    <property type="entry name" value="Terpenoid_cyclase/PrenylTrfase"/>
</dbReference>
<evidence type="ECO:0000256" key="4">
    <source>
        <dbReference type="ARBA" id="ARBA00022842"/>
    </source>
</evidence>
<name>A0A7J7M7B7_9MAGN</name>
<evidence type="ECO:0000259" key="6">
    <source>
        <dbReference type="Pfam" id="PF01397"/>
    </source>
</evidence>
<dbReference type="SUPFAM" id="SSF48576">
    <property type="entry name" value="Terpenoid synthases"/>
    <property type="match status" value="1"/>
</dbReference>
<dbReference type="InterPro" id="IPR034741">
    <property type="entry name" value="Terpene_cyclase-like_1_C"/>
</dbReference>
<evidence type="ECO:0000256" key="5">
    <source>
        <dbReference type="ARBA" id="ARBA00023239"/>
    </source>
</evidence>
<dbReference type="Pfam" id="PF03936">
    <property type="entry name" value="Terpene_synth_C"/>
    <property type="match status" value="1"/>
</dbReference>
<reference evidence="8 9" key="1">
    <citation type="journal article" date="2020" name="IScience">
        <title>Genome Sequencing of the Endangered Kingdonia uniflora (Circaeasteraceae, Ranunculales) Reveals Potential Mechanisms of Evolutionary Specialization.</title>
        <authorList>
            <person name="Sun Y."/>
            <person name="Deng T."/>
            <person name="Zhang A."/>
            <person name="Moore M.J."/>
            <person name="Landis J.B."/>
            <person name="Lin N."/>
            <person name="Zhang H."/>
            <person name="Zhang X."/>
            <person name="Huang J."/>
            <person name="Zhang X."/>
            <person name="Sun H."/>
            <person name="Wang H."/>
        </authorList>
    </citation>
    <scope>NUCLEOTIDE SEQUENCE [LARGE SCALE GENOMIC DNA]</scope>
    <source>
        <strain evidence="8">TB1705</strain>
        <tissue evidence="8">Leaf</tissue>
    </source>
</reference>
<organism evidence="8 9">
    <name type="scientific">Kingdonia uniflora</name>
    <dbReference type="NCBI Taxonomy" id="39325"/>
    <lineage>
        <taxon>Eukaryota</taxon>
        <taxon>Viridiplantae</taxon>
        <taxon>Streptophyta</taxon>
        <taxon>Embryophyta</taxon>
        <taxon>Tracheophyta</taxon>
        <taxon>Spermatophyta</taxon>
        <taxon>Magnoliopsida</taxon>
        <taxon>Ranunculales</taxon>
        <taxon>Circaeasteraceae</taxon>
        <taxon>Kingdonia</taxon>
    </lineage>
</organism>
<dbReference type="InterPro" id="IPR036965">
    <property type="entry name" value="Terpene_synth_N_sf"/>
</dbReference>
<evidence type="ECO:0000313" key="8">
    <source>
        <dbReference type="EMBL" id="KAF6150742.1"/>
    </source>
</evidence>
<dbReference type="InterPro" id="IPR005630">
    <property type="entry name" value="Terpene_synthase_metal-bd"/>
</dbReference>
<dbReference type="PANTHER" id="PTHR31225:SF245">
    <property type="entry name" value="(-)-ALPHA-TERPINEOL SYNTHASE-LIKE"/>
    <property type="match status" value="1"/>
</dbReference>
<keyword evidence="4" id="KW-0460">Magnesium</keyword>
<evidence type="ECO:0000313" key="9">
    <source>
        <dbReference type="Proteomes" id="UP000541444"/>
    </source>
</evidence>
<keyword evidence="3" id="KW-0479">Metal-binding</keyword>
<dbReference type="InterPro" id="IPR050148">
    <property type="entry name" value="Terpene_synthase-like"/>
</dbReference>
<dbReference type="AlphaFoldDB" id="A0A7J7M7B7"/>
<dbReference type="CDD" id="cd00684">
    <property type="entry name" value="Terpene_cyclase_plant_C1"/>
    <property type="match status" value="1"/>
</dbReference>
<dbReference type="GO" id="GO:0010333">
    <property type="term" value="F:terpene synthase activity"/>
    <property type="evidence" value="ECO:0007669"/>
    <property type="project" value="InterPro"/>
</dbReference>
<dbReference type="EMBL" id="JACGCM010001726">
    <property type="protein sequence ID" value="KAF6150742.1"/>
    <property type="molecule type" value="Genomic_DNA"/>
</dbReference>
<keyword evidence="9" id="KW-1185">Reference proteome</keyword>
<dbReference type="FunFam" id="1.10.600.10:FF:000007">
    <property type="entry name" value="Isoprene synthase, chloroplastic"/>
    <property type="match status" value="1"/>
</dbReference>
<comment type="cofactor">
    <cofactor evidence="2">
        <name>Mg(2+)</name>
        <dbReference type="ChEBI" id="CHEBI:18420"/>
    </cofactor>
</comment>
<dbReference type="GO" id="GO:0000287">
    <property type="term" value="F:magnesium ion binding"/>
    <property type="evidence" value="ECO:0007669"/>
    <property type="project" value="InterPro"/>
</dbReference>
<gene>
    <name evidence="8" type="ORF">GIB67_020825</name>
</gene>
<dbReference type="OrthoDB" id="1936865at2759"/>
<comment type="cofactor">
    <cofactor evidence="1">
        <name>Mn(2+)</name>
        <dbReference type="ChEBI" id="CHEBI:29035"/>
    </cofactor>
</comment>
<protein>
    <submittedName>
        <fullName evidence="8">Uncharacterized protein</fullName>
    </submittedName>
</protein>
<evidence type="ECO:0000256" key="1">
    <source>
        <dbReference type="ARBA" id="ARBA00001936"/>
    </source>
</evidence>
<dbReference type="Proteomes" id="UP000541444">
    <property type="component" value="Unassembled WGS sequence"/>
</dbReference>
<dbReference type="SUPFAM" id="SSF48239">
    <property type="entry name" value="Terpenoid cyclases/Protein prenyltransferases"/>
    <property type="match status" value="1"/>
</dbReference>
<dbReference type="Pfam" id="PF01397">
    <property type="entry name" value="Terpene_synth"/>
    <property type="match status" value="1"/>
</dbReference>
<comment type="caution">
    <text evidence="8">The sequence shown here is derived from an EMBL/GenBank/DDBJ whole genome shotgun (WGS) entry which is preliminary data.</text>
</comment>
<dbReference type="InterPro" id="IPR044814">
    <property type="entry name" value="Terpene_cyclase_plant_C1"/>
</dbReference>
<dbReference type="InterPro" id="IPR001906">
    <property type="entry name" value="Terpene_synth_N"/>
</dbReference>